<gene>
    <name evidence="2" type="primary">PLEST005030</name>
    <name evidence="2" type="ORF">PLESTB_000533300</name>
</gene>
<evidence type="ECO:0000313" key="2">
    <source>
        <dbReference type="EMBL" id="GLC51726.1"/>
    </source>
</evidence>
<dbReference type="AlphaFoldDB" id="A0A9W6BHQ4"/>
<organism evidence="2 3">
    <name type="scientific">Pleodorina starrii</name>
    <dbReference type="NCBI Taxonomy" id="330485"/>
    <lineage>
        <taxon>Eukaryota</taxon>
        <taxon>Viridiplantae</taxon>
        <taxon>Chlorophyta</taxon>
        <taxon>core chlorophytes</taxon>
        <taxon>Chlorophyceae</taxon>
        <taxon>CS clade</taxon>
        <taxon>Chlamydomonadales</taxon>
        <taxon>Volvocaceae</taxon>
        <taxon>Pleodorina</taxon>
    </lineage>
</organism>
<protein>
    <submittedName>
        <fullName evidence="2">Uncharacterized protein</fullName>
    </submittedName>
</protein>
<name>A0A9W6BHQ4_9CHLO</name>
<dbReference type="EMBL" id="BRXU01000004">
    <property type="protein sequence ID" value="GLC51726.1"/>
    <property type="molecule type" value="Genomic_DNA"/>
</dbReference>
<dbReference type="PANTHER" id="PTHR34566:SF2">
    <property type="entry name" value="ALTERED INHERITANCE OF MITOCHONDRIA PROTEIN"/>
    <property type="match status" value="1"/>
</dbReference>
<feature type="region of interest" description="Disordered" evidence="1">
    <location>
        <begin position="100"/>
        <end position="132"/>
    </location>
</feature>
<comment type="caution">
    <text evidence="2">The sequence shown here is derived from an EMBL/GenBank/DDBJ whole genome shotgun (WGS) entry which is preliminary data.</text>
</comment>
<dbReference type="Proteomes" id="UP001165080">
    <property type="component" value="Unassembled WGS sequence"/>
</dbReference>
<keyword evidence="3" id="KW-1185">Reference proteome</keyword>
<feature type="compositionally biased region" description="Low complexity" evidence="1">
    <location>
        <begin position="115"/>
        <end position="126"/>
    </location>
</feature>
<sequence>MPASSGVWGRLAAHAYVGFIQKCVGMAQFKQGEQDNDDVRMLNEATGDFQYYCLGYSSHPTDAKPSGQGQPTQMPFCEGVEIAITEERVQAVSAAETTAAPLMRDRSSPAVDTGASSAPLPPAAAAEGPYDEDRSLQARFRKQLLRNTSSLASALTGEKLPPLPVQLRKYDTVAEARDAFSENASVNLLKMRAMAELIRTRTLDAVKPIWGRFGSEEETE</sequence>
<dbReference type="PANTHER" id="PTHR34566">
    <property type="entry name" value="ALTERED INHERITANCE OF MITOCHONDRIA PROTEIN"/>
    <property type="match status" value="1"/>
</dbReference>
<evidence type="ECO:0000256" key="1">
    <source>
        <dbReference type="SAM" id="MobiDB-lite"/>
    </source>
</evidence>
<reference evidence="2 3" key="1">
    <citation type="journal article" date="2023" name="Commun. Biol.">
        <title>Reorganization of the ancestral sex-determining regions during the evolution of trioecy in Pleodorina starrii.</title>
        <authorList>
            <person name="Takahashi K."/>
            <person name="Suzuki S."/>
            <person name="Kawai-Toyooka H."/>
            <person name="Yamamoto K."/>
            <person name="Hamaji T."/>
            <person name="Ootsuki R."/>
            <person name="Yamaguchi H."/>
            <person name="Kawachi M."/>
            <person name="Higashiyama T."/>
            <person name="Nozaki H."/>
        </authorList>
    </citation>
    <scope>NUCLEOTIDE SEQUENCE [LARGE SCALE GENOMIC DNA]</scope>
    <source>
        <strain evidence="2 3">NIES-4479</strain>
    </source>
</reference>
<proteinExistence type="predicted"/>
<evidence type="ECO:0000313" key="3">
    <source>
        <dbReference type="Proteomes" id="UP001165080"/>
    </source>
</evidence>
<accession>A0A9W6BHQ4</accession>